<sequence>MCMAVGYLVGLSNSVLHVAVDMSRTQYKIGPWRIVFDKVRQNPWASEFCSSLLVIHEKYLRNVYNHRECIAIKKSCTWVETLTQGVSVTV</sequence>
<protein>
    <submittedName>
        <fullName evidence="1">Uncharacterized protein</fullName>
    </submittedName>
</protein>
<dbReference type="HOGENOM" id="CLU_2442162_0_0_1"/>
<dbReference type="EMBL" id="KN822006">
    <property type="protein sequence ID" value="KIM69710.1"/>
    <property type="molecule type" value="Genomic_DNA"/>
</dbReference>
<gene>
    <name evidence="1" type="ORF">SCLCIDRAFT_1208218</name>
</gene>
<reference evidence="2" key="2">
    <citation type="submission" date="2015-01" db="EMBL/GenBank/DDBJ databases">
        <title>Evolutionary Origins and Diversification of the Mycorrhizal Mutualists.</title>
        <authorList>
            <consortium name="DOE Joint Genome Institute"/>
            <consortium name="Mycorrhizal Genomics Consortium"/>
            <person name="Kohler A."/>
            <person name="Kuo A."/>
            <person name="Nagy L.G."/>
            <person name="Floudas D."/>
            <person name="Copeland A."/>
            <person name="Barry K.W."/>
            <person name="Cichocki N."/>
            <person name="Veneault-Fourrey C."/>
            <person name="LaButti K."/>
            <person name="Lindquist E.A."/>
            <person name="Lipzen A."/>
            <person name="Lundell T."/>
            <person name="Morin E."/>
            <person name="Murat C."/>
            <person name="Riley R."/>
            <person name="Ohm R."/>
            <person name="Sun H."/>
            <person name="Tunlid A."/>
            <person name="Henrissat B."/>
            <person name="Grigoriev I.V."/>
            <person name="Hibbett D.S."/>
            <person name="Martin F."/>
        </authorList>
    </citation>
    <scope>NUCLEOTIDE SEQUENCE [LARGE SCALE GENOMIC DNA]</scope>
    <source>
        <strain evidence="2">Foug A</strain>
    </source>
</reference>
<dbReference type="Proteomes" id="UP000053989">
    <property type="component" value="Unassembled WGS sequence"/>
</dbReference>
<evidence type="ECO:0000313" key="1">
    <source>
        <dbReference type="EMBL" id="KIM69710.1"/>
    </source>
</evidence>
<dbReference type="InParanoid" id="A0A0C3EAG7"/>
<reference evidence="1 2" key="1">
    <citation type="submission" date="2014-04" db="EMBL/GenBank/DDBJ databases">
        <authorList>
            <consortium name="DOE Joint Genome Institute"/>
            <person name="Kuo A."/>
            <person name="Kohler A."/>
            <person name="Nagy L.G."/>
            <person name="Floudas D."/>
            <person name="Copeland A."/>
            <person name="Barry K.W."/>
            <person name="Cichocki N."/>
            <person name="Veneault-Fourrey C."/>
            <person name="LaButti K."/>
            <person name="Lindquist E.A."/>
            <person name="Lipzen A."/>
            <person name="Lundell T."/>
            <person name="Morin E."/>
            <person name="Murat C."/>
            <person name="Sun H."/>
            <person name="Tunlid A."/>
            <person name="Henrissat B."/>
            <person name="Grigoriev I.V."/>
            <person name="Hibbett D.S."/>
            <person name="Martin F."/>
            <person name="Nordberg H.P."/>
            <person name="Cantor M.N."/>
            <person name="Hua S.X."/>
        </authorList>
    </citation>
    <scope>NUCLEOTIDE SEQUENCE [LARGE SCALE GENOMIC DNA]</scope>
    <source>
        <strain evidence="1 2">Foug A</strain>
    </source>
</reference>
<name>A0A0C3EAG7_9AGAM</name>
<organism evidence="1 2">
    <name type="scientific">Scleroderma citrinum Foug A</name>
    <dbReference type="NCBI Taxonomy" id="1036808"/>
    <lineage>
        <taxon>Eukaryota</taxon>
        <taxon>Fungi</taxon>
        <taxon>Dikarya</taxon>
        <taxon>Basidiomycota</taxon>
        <taxon>Agaricomycotina</taxon>
        <taxon>Agaricomycetes</taxon>
        <taxon>Agaricomycetidae</taxon>
        <taxon>Boletales</taxon>
        <taxon>Sclerodermatineae</taxon>
        <taxon>Sclerodermataceae</taxon>
        <taxon>Scleroderma</taxon>
    </lineage>
</organism>
<accession>A0A0C3EAG7</accession>
<keyword evidence="2" id="KW-1185">Reference proteome</keyword>
<proteinExistence type="predicted"/>
<evidence type="ECO:0000313" key="2">
    <source>
        <dbReference type="Proteomes" id="UP000053989"/>
    </source>
</evidence>
<dbReference type="AlphaFoldDB" id="A0A0C3EAG7"/>